<proteinExistence type="predicted"/>
<dbReference type="PANTHER" id="PTHR36437">
    <property type="entry name" value="GLYOXALASE/BLEOMYCIN RESISTANCE PROTEIN/DIOXYGENASE"/>
    <property type="match status" value="1"/>
</dbReference>
<accession>A0ABW3L9W1</accession>
<sequence>MISKLGQVMVYVEDQEKAVKFWTEKAGFVVVADEGSEDQGLRWIEIAPARDAATTIVLHDKEVISKMSPELNLGTPSLMFYTDDVDKLYADFKEKGVTTGELINLRTGRSFNFADDEGNYFAVMESLEE</sequence>
<dbReference type="SUPFAM" id="SSF54593">
    <property type="entry name" value="Glyoxalase/Bleomycin resistance protein/Dihydroxybiphenyl dioxygenase"/>
    <property type="match status" value="1"/>
</dbReference>
<dbReference type="InterPro" id="IPR004360">
    <property type="entry name" value="Glyas_Fos-R_dOase_dom"/>
</dbReference>
<name>A0ABW3L9W1_9BACL</name>
<protein>
    <submittedName>
        <fullName evidence="2">VOC family protein</fullName>
    </submittedName>
</protein>
<evidence type="ECO:0000259" key="1">
    <source>
        <dbReference type="PROSITE" id="PS51819"/>
    </source>
</evidence>
<gene>
    <name evidence="2" type="ORF">ACFQ1X_01775</name>
</gene>
<dbReference type="PROSITE" id="PS51819">
    <property type="entry name" value="VOC"/>
    <property type="match status" value="1"/>
</dbReference>
<feature type="domain" description="VOC" evidence="1">
    <location>
        <begin position="4"/>
        <end position="126"/>
    </location>
</feature>
<comment type="caution">
    <text evidence="2">The sequence shown here is derived from an EMBL/GenBank/DDBJ whole genome shotgun (WGS) entry which is preliminary data.</text>
</comment>
<dbReference type="CDD" id="cd07263">
    <property type="entry name" value="VOC_like"/>
    <property type="match status" value="1"/>
</dbReference>
<dbReference type="InterPro" id="IPR037523">
    <property type="entry name" value="VOC_core"/>
</dbReference>
<dbReference type="Gene3D" id="3.10.180.10">
    <property type="entry name" value="2,3-Dihydroxybiphenyl 1,2-Dioxygenase, domain 1"/>
    <property type="match status" value="1"/>
</dbReference>
<evidence type="ECO:0000313" key="2">
    <source>
        <dbReference type="EMBL" id="MFD1030166.1"/>
    </source>
</evidence>
<dbReference type="RefSeq" id="WP_144840417.1">
    <property type="nucleotide sequence ID" value="NZ_JBHTKI010000003.1"/>
</dbReference>
<dbReference type="Pfam" id="PF00903">
    <property type="entry name" value="Glyoxalase"/>
    <property type="match status" value="1"/>
</dbReference>
<dbReference type="PANTHER" id="PTHR36437:SF2">
    <property type="entry name" value="GLYOXALASE_BLEOMYCIN RESISTANCE PROTEIN_DIOXYGENASE"/>
    <property type="match status" value="1"/>
</dbReference>
<dbReference type="InterPro" id="IPR029068">
    <property type="entry name" value="Glyas_Bleomycin-R_OHBP_Dase"/>
</dbReference>
<keyword evidence="3" id="KW-1185">Reference proteome</keyword>
<dbReference type="EMBL" id="JBHTKI010000003">
    <property type="protein sequence ID" value="MFD1030166.1"/>
    <property type="molecule type" value="Genomic_DNA"/>
</dbReference>
<reference evidence="3" key="1">
    <citation type="journal article" date="2019" name="Int. J. Syst. Evol. Microbiol.">
        <title>The Global Catalogue of Microorganisms (GCM) 10K type strain sequencing project: providing services to taxonomists for standard genome sequencing and annotation.</title>
        <authorList>
            <consortium name="The Broad Institute Genomics Platform"/>
            <consortium name="The Broad Institute Genome Sequencing Center for Infectious Disease"/>
            <person name="Wu L."/>
            <person name="Ma J."/>
        </authorList>
    </citation>
    <scope>NUCLEOTIDE SEQUENCE [LARGE SCALE GENOMIC DNA]</scope>
    <source>
        <strain evidence="3">CCUG 56756</strain>
    </source>
</reference>
<dbReference type="Proteomes" id="UP001597109">
    <property type="component" value="Unassembled WGS sequence"/>
</dbReference>
<evidence type="ECO:0000313" key="3">
    <source>
        <dbReference type="Proteomes" id="UP001597109"/>
    </source>
</evidence>
<organism evidence="2 3">
    <name type="scientific">Metaplanococcus flavidus</name>
    <dbReference type="NCBI Taxonomy" id="569883"/>
    <lineage>
        <taxon>Bacteria</taxon>
        <taxon>Bacillati</taxon>
        <taxon>Bacillota</taxon>
        <taxon>Bacilli</taxon>
        <taxon>Bacillales</taxon>
        <taxon>Caryophanaceae</taxon>
        <taxon>Metaplanococcus</taxon>
    </lineage>
</organism>